<protein>
    <submittedName>
        <fullName evidence="2">Uncharacterized protein</fullName>
    </submittedName>
</protein>
<keyword evidence="3" id="KW-1185">Reference proteome</keyword>
<gene>
    <name evidence="2" type="ORF">QE152_g33365</name>
</gene>
<accession>A0AAW1IWI9</accession>
<reference evidence="2 3" key="1">
    <citation type="journal article" date="2024" name="BMC Genomics">
        <title>De novo assembly and annotation of Popillia japonica's genome with initial clues to its potential as an invasive pest.</title>
        <authorList>
            <person name="Cucini C."/>
            <person name="Boschi S."/>
            <person name="Funari R."/>
            <person name="Cardaioli E."/>
            <person name="Iannotti N."/>
            <person name="Marturano G."/>
            <person name="Paoli F."/>
            <person name="Bruttini M."/>
            <person name="Carapelli A."/>
            <person name="Frati F."/>
            <person name="Nardi F."/>
        </authorList>
    </citation>
    <scope>NUCLEOTIDE SEQUENCE [LARGE SCALE GENOMIC DNA]</scope>
    <source>
        <strain evidence="2">DMR45628</strain>
    </source>
</reference>
<dbReference type="Proteomes" id="UP001458880">
    <property type="component" value="Unassembled WGS sequence"/>
</dbReference>
<proteinExistence type="predicted"/>
<comment type="caution">
    <text evidence="2">The sequence shown here is derived from an EMBL/GenBank/DDBJ whole genome shotgun (WGS) entry which is preliminary data.</text>
</comment>
<sequence length="107" mass="12844">METNYYKEKKRNAKIILDYYRKHRDNIEKHEIDIKKSPNRTIIQRPTNDEFEINDEEKREIPASGRDIGVGIEQRPHNGIDNNLEPEIRYSTRAKHAPTKFKDYVVY</sequence>
<evidence type="ECO:0000313" key="2">
    <source>
        <dbReference type="EMBL" id="KAK9694670.1"/>
    </source>
</evidence>
<evidence type="ECO:0000256" key="1">
    <source>
        <dbReference type="SAM" id="MobiDB-lite"/>
    </source>
</evidence>
<dbReference type="AlphaFoldDB" id="A0AAW1IWI9"/>
<organism evidence="2 3">
    <name type="scientific">Popillia japonica</name>
    <name type="common">Japanese beetle</name>
    <dbReference type="NCBI Taxonomy" id="7064"/>
    <lineage>
        <taxon>Eukaryota</taxon>
        <taxon>Metazoa</taxon>
        <taxon>Ecdysozoa</taxon>
        <taxon>Arthropoda</taxon>
        <taxon>Hexapoda</taxon>
        <taxon>Insecta</taxon>
        <taxon>Pterygota</taxon>
        <taxon>Neoptera</taxon>
        <taxon>Endopterygota</taxon>
        <taxon>Coleoptera</taxon>
        <taxon>Polyphaga</taxon>
        <taxon>Scarabaeiformia</taxon>
        <taxon>Scarabaeidae</taxon>
        <taxon>Rutelinae</taxon>
        <taxon>Popillia</taxon>
    </lineage>
</organism>
<name>A0AAW1IWI9_POPJA</name>
<feature type="region of interest" description="Disordered" evidence="1">
    <location>
        <begin position="55"/>
        <end position="84"/>
    </location>
</feature>
<evidence type="ECO:0000313" key="3">
    <source>
        <dbReference type="Proteomes" id="UP001458880"/>
    </source>
</evidence>
<dbReference type="EMBL" id="JASPKY010000505">
    <property type="protein sequence ID" value="KAK9694670.1"/>
    <property type="molecule type" value="Genomic_DNA"/>
</dbReference>